<evidence type="ECO:0000313" key="2">
    <source>
        <dbReference type="EMBL" id="KAL3778797.1"/>
    </source>
</evidence>
<comment type="caution">
    <text evidence="2">The sequence shown here is derived from an EMBL/GenBank/DDBJ whole genome shotgun (WGS) entry which is preliminary data.</text>
</comment>
<name>A0ABD3NSB0_9STRA</name>
<evidence type="ECO:0008006" key="4">
    <source>
        <dbReference type="Google" id="ProtNLM"/>
    </source>
</evidence>
<dbReference type="InterPro" id="IPR035983">
    <property type="entry name" value="Hect_E3_ubiquitin_ligase"/>
</dbReference>
<feature type="coiled-coil region" evidence="1">
    <location>
        <begin position="76"/>
        <end position="138"/>
    </location>
</feature>
<gene>
    <name evidence="2" type="ORF">ACHAW5_006763</name>
</gene>
<proteinExistence type="predicted"/>
<keyword evidence="1" id="KW-0175">Coiled coil</keyword>
<dbReference type="EMBL" id="JALLAZ020001199">
    <property type="protein sequence ID" value="KAL3778797.1"/>
    <property type="molecule type" value="Genomic_DNA"/>
</dbReference>
<dbReference type="AlphaFoldDB" id="A0ABD3NSB0"/>
<evidence type="ECO:0000256" key="1">
    <source>
        <dbReference type="SAM" id="Coils"/>
    </source>
</evidence>
<sequence>MDHLRKEGGVYEEKEQGKKVKRGLNCMYHHATEVYLWNLYKDWHGTDFPHKALFPRLSKEYRRADDEDSRLRLRDLEFANREIKRHEREKERDRAELEKKNQEIKKFRDQAKDHLERLQELEKIRDKFDVEKRSKKDELSDSQFAKYERMMMDYFDTMKEIYGTYKGGVTIEVTSNTDNESGFCLQDFFDNLYKKKEKAGASAHAVLFGDKNPMSILSSWEIMYDIKAELLAARGKVDKPARKKLMAARKELMAKDEGGPSRQFLTDIFKQIGTLSVKVGSESVALFEDTPSGVWVITDDMLKHKIEGTAKNCCEMVKEAIKQAKNYIRAIGRIMLHALANKQTLPTNAMPPFLINLMFHGYDNDYEPADILNHIGMLAFHGEETLTYLLDCGETDGDGKPWTRETFFAKFIPDNFINNRKILLSSLQDGLTFGDPSSEIVKGCGIAIRWSMVPLQAIQHTYFARPDISVEELIANILQPKFGVGEPNDKETDTERIKDEQEKFYNTGFKTFLTESAEEDPNFLVKLVECATGSNYLPCDKTFKINIEFDFSLDPLGYPLFHSCTHDIRFPGYEVFFSDYGKFKHDMKMIIDKIYNRFDMR</sequence>
<organism evidence="2 3">
    <name type="scientific">Stephanodiscus triporus</name>
    <dbReference type="NCBI Taxonomy" id="2934178"/>
    <lineage>
        <taxon>Eukaryota</taxon>
        <taxon>Sar</taxon>
        <taxon>Stramenopiles</taxon>
        <taxon>Ochrophyta</taxon>
        <taxon>Bacillariophyta</taxon>
        <taxon>Coscinodiscophyceae</taxon>
        <taxon>Thalassiosirophycidae</taxon>
        <taxon>Stephanodiscales</taxon>
        <taxon>Stephanodiscaceae</taxon>
        <taxon>Stephanodiscus</taxon>
    </lineage>
</organism>
<evidence type="ECO:0000313" key="3">
    <source>
        <dbReference type="Proteomes" id="UP001530315"/>
    </source>
</evidence>
<dbReference type="Proteomes" id="UP001530315">
    <property type="component" value="Unassembled WGS sequence"/>
</dbReference>
<accession>A0ABD3NSB0</accession>
<dbReference type="SUPFAM" id="SSF56204">
    <property type="entry name" value="Hect, E3 ligase catalytic domain"/>
    <property type="match status" value="1"/>
</dbReference>
<reference evidence="2 3" key="1">
    <citation type="submission" date="2024-10" db="EMBL/GenBank/DDBJ databases">
        <title>Updated reference genomes for cyclostephanoid diatoms.</title>
        <authorList>
            <person name="Roberts W.R."/>
            <person name="Alverson A.J."/>
        </authorList>
    </citation>
    <scope>NUCLEOTIDE SEQUENCE [LARGE SCALE GENOMIC DNA]</scope>
    <source>
        <strain evidence="2 3">AJA276-08</strain>
    </source>
</reference>
<keyword evidence="3" id="KW-1185">Reference proteome</keyword>
<protein>
    <recommendedName>
        <fullName evidence="4">HECT domain-containing protein</fullName>
    </recommendedName>
</protein>